<feature type="compositionally biased region" description="Pro residues" evidence="1">
    <location>
        <begin position="65"/>
        <end position="81"/>
    </location>
</feature>
<dbReference type="InterPro" id="IPR011009">
    <property type="entry name" value="Kinase-like_dom_sf"/>
</dbReference>
<reference evidence="2" key="1">
    <citation type="submission" date="2022-09" db="EMBL/GenBank/DDBJ databases">
        <title>Fusarium specimens isolated from Avocado Roots.</title>
        <authorList>
            <person name="Stajich J."/>
            <person name="Roper C."/>
            <person name="Heimlech-Rivalta G."/>
        </authorList>
    </citation>
    <scope>NUCLEOTIDE SEQUENCE</scope>
    <source>
        <strain evidence="2">A02</strain>
    </source>
</reference>
<comment type="caution">
    <text evidence="2">The sequence shown here is derived from an EMBL/GenBank/DDBJ whole genome shotgun (WGS) entry which is preliminary data.</text>
</comment>
<evidence type="ECO:0000313" key="3">
    <source>
        <dbReference type="Proteomes" id="UP001152087"/>
    </source>
</evidence>
<dbReference type="PANTHER" id="PTHR31294:SF8">
    <property type="entry name" value="KERATIN-ASSOCIATED PROTEIN 21-1-RELATED"/>
    <property type="match status" value="1"/>
</dbReference>
<sequence length="689" mass="75543">MTKNQPPAMVRPPPAAKTAAARRPVPCNNAVLSQPTIPKRPAAPTQRPVGLPQHPKVQQTHPSRPAHPAPTRPLPNPPRPSRLPTAQPTKKPVGYKPVPPPKATPSPSVVKKQPTPNKGMQMDDVKRIQQAAYAQGQKAGRKTGQAQGYQAGEKHGRKVGQEAGNREGFSKGQKQGYAQGHKNGHASGQAQGYAKGQTVGFSAGHNKGQATGQRQGYARGQSQGYGAGHVSGHVEGRKQGFAQGQSQGFEAGQRRGHVSGHKQDYYQGQHVGYYQGQHAGYSRGEHFGYHHGYQQGRDEEHDINKKAIAGGVVAGAMLGGTFMYLGHEALDPDGLSQVTEETESISTEMEMSDDEFAPGEPVEDEDWYERHRAEWDGDETYARSHEGFSGHGDENFYEGGGYIGGGYEGSDGYDTNQDVRDDSQVHLSQEYEADRGGFAGEGESEFRLLINNQFIKYITIDNGVIDSGDMCFGPSLISLLPPLPPRDWNMARICRDPTTGTAHFVEVERARLPGIEKTWHHINIDYLNIKLGRKPRSNIYEATCPGFSSTVIAKFARFPWEIPQLEKETEAYKWIQVYHIGPPFPGHLSEEGRVIGSIMANITECHHATPDDFDLCHQTLTRLHELGIKHGDINKHKFLVRAGKATLIDFDSAVPRASAQELQDEISSLQQHLEDTSGRGGRVIEQNSA</sequence>
<evidence type="ECO:0008006" key="4">
    <source>
        <dbReference type="Google" id="ProtNLM"/>
    </source>
</evidence>
<dbReference type="Gene3D" id="1.10.510.10">
    <property type="entry name" value="Transferase(Phosphotransferase) domain 1"/>
    <property type="match status" value="1"/>
</dbReference>
<feature type="compositionally biased region" description="Low complexity" evidence="1">
    <location>
        <begin position="129"/>
        <end position="138"/>
    </location>
</feature>
<dbReference type="Pfam" id="PF06293">
    <property type="entry name" value="Kdo"/>
    <property type="match status" value="1"/>
</dbReference>
<accession>A0A9W8UVM0</accession>
<feature type="compositionally biased region" description="Low complexity" evidence="1">
    <location>
        <begin position="16"/>
        <end position="26"/>
    </location>
</feature>
<evidence type="ECO:0000256" key="1">
    <source>
        <dbReference type="SAM" id="MobiDB-lite"/>
    </source>
</evidence>
<dbReference type="AlphaFoldDB" id="A0A9W8UVM0"/>
<dbReference type="PANTHER" id="PTHR31294">
    <property type="match status" value="1"/>
</dbReference>
<keyword evidence="3" id="KW-1185">Reference proteome</keyword>
<gene>
    <name evidence="2" type="ORF">NW755_010661</name>
</gene>
<name>A0A9W8UVM0_9HYPO</name>
<evidence type="ECO:0000313" key="2">
    <source>
        <dbReference type="EMBL" id="KAJ4181973.1"/>
    </source>
</evidence>
<feature type="region of interest" description="Disordered" evidence="1">
    <location>
        <begin position="1"/>
        <end position="233"/>
    </location>
</feature>
<proteinExistence type="predicted"/>
<feature type="compositionally biased region" description="Low complexity" evidence="1">
    <location>
        <begin position="82"/>
        <end position="96"/>
    </location>
</feature>
<dbReference type="Proteomes" id="UP001152087">
    <property type="component" value="Unassembled WGS sequence"/>
</dbReference>
<protein>
    <recommendedName>
        <fullName evidence="4">Alpha-galactosidase A</fullName>
    </recommendedName>
</protein>
<organism evidence="2 3">
    <name type="scientific">Fusarium falciforme</name>
    <dbReference type="NCBI Taxonomy" id="195108"/>
    <lineage>
        <taxon>Eukaryota</taxon>
        <taxon>Fungi</taxon>
        <taxon>Dikarya</taxon>
        <taxon>Ascomycota</taxon>
        <taxon>Pezizomycotina</taxon>
        <taxon>Sordariomycetes</taxon>
        <taxon>Hypocreomycetidae</taxon>
        <taxon>Hypocreales</taxon>
        <taxon>Nectriaceae</taxon>
        <taxon>Fusarium</taxon>
        <taxon>Fusarium solani species complex</taxon>
    </lineage>
</organism>
<dbReference type="SUPFAM" id="SSF56112">
    <property type="entry name" value="Protein kinase-like (PK-like)"/>
    <property type="match status" value="1"/>
</dbReference>
<feature type="compositionally biased region" description="Polar residues" evidence="1">
    <location>
        <begin position="208"/>
        <end position="222"/>
    </location>
</feature>
<dbReference type="EMBL" id="JAOQAV010000037">
    <property type="protein sequence ID" value="KAJ4181973.1"/>
    <property type="molecule type" value="Genomic_DNA"/>
</dbReference>